<name>A0A9N8YWU5_FUNMO</name>
<evidence type="ECO:0000259" key="2">
    <source>
        <dbReference type="Pfam" id="PF18043"/>
    </source>
</evidence>
<evidence type="ECO:0000259" key="1">
    <source>
        <dbReference type="Pfam" id="PF09414"/>
    </source>
</evidence>
<dbReference type="Gene3D" id="3.30.1490.70">
    <property type="match status" value="1"/>
</dbReference>
<protein>
    <submittedName>
        <fullName evidence="3">8201_t:CDS:1</fullName>
    </submittedName>
</protein>
<sequence length="394" mass="45275">MAAPQESHALDESSRWDTGRYHSIEDISNSKRVETFAKEGLLNVCDWVVTEKIHGSNLSFITNGEQVQCAKRSRPLSDSEEFFGFQSVKEKYLSNILKLWRIMSTRNLIHSTLNSSEKIVTIYGELFGGRYSHPDVKPVNSAVMCQFGIEYCPQNEFMAFDIFDGNDYLDYDLMTEIFAESGVPFNNPLFRGSFEDAYRYDPKFTTTIPSIFGLPPLPFPNKAEGVIIKPVKTLHVTSGAARQTRVILKIKSPDFVERVRSKKREFRETSRSERKKPREPMDNLFAELATFINENRVASVISKFGPIVTKGEEESELNERINQVSELLYKDALTDFNKDDELRERTEKLPNWQQEVIWKRGNAEAMKVVKGYARKIKSVHLDDSKRDSSDGEYE</sequence>
<evidence type="ECO:0000313" key="4">
    <source>
        <dbReference type="Proteomes" id="UP000789375"/>
    </source>
</evidence>
<comment type="caution">
    <text evidence="3">The sequence shown here is derived from an EMBL/GenBank/DDBJ whole genome shotgun (WGS) entry which is preliminary data.</text>
</comment>
<dbReference type="Pfam" id="PF18043">
    <property type="entry name" value="T4_Rnl2_C"/>
    <property type="match status" value="1"/>
</dbReference>
<dbReference type="InterPro" id="IPR021122">
    <property type="entry name" value="RNA_ligase_dom_REL/Rnl2"/>
</dbReference>
<reference evidence="3" key="1">
    <citation type="submission" date="2021-06" db="EMBL/GenBank/DDBJ databases">
        <authorList>
            <person name="Kallberg Y."/>
            <person name="Tangrot J."/>
            <person name="Rosling A."/>
        </authorList>
    </citation>
    <scope>NUCLEOTIDE SEQUENCE</scope>
    <source>
        <strain evidence="3">87-6 pot B 2015</strain>
    </source>
</reference>
<keyword evidence="4" id="KW-1185">Reference proteome</keyword>
<proteinExistence type="predicted"/>
<dbReference type="Pfam" id="PF09414">
    <property type="entry name" value="RNA_ligase"/>
    <property type="match status" value="1"/>
</dbReference>
<dbReference type="Proteomes" id="UP000789375">
    <property type="component" value="Unassembled WGS sequence"/>
</dbReference>
<accession>A0A9N8YWU5</accession>
<dbReference type="EMBL" id="CAJVPP010000177">
    <property type="protein sequence ID" value="CAG8451644.1"/>
    <property type="molecule type" value="Genomic_DNA"/>
</dbReference>
<dbReference type="AlphaFoldDB" id="A0A9N8YWU5"/>
<dbReference type="InterPro" id="IPR040609">
    <property type="entry name" value="Rnl2_C"/>
</dbReference>
<gene>
    <name evidence="3" type="ORF">FMOSSE_LOCUS1547</name>
</gene>
<dbReference type="InterPro" id="IPR041948">
    <property type="entry name" value="Rnl1/2_C_sf"/>
</dbReference>
<dbReference type="Gene3D" id="1.10.10.1810">
    <property type="entry name" value="RNA ligase"/>
    <property type="match status" value="1"/>
</dbReference>
<feature type="domain" description="RNA ligase" evidence="1">
    <location>
        <begin position="47"/>
        <end position="250"/>
    </location>
</feature>
<evidence type="ECO:0000313" key="3">
    <source>
        <dbReference type="EMBL" id="CAG8451644.1"/>
    </source>
</evidence>
<dbReference type="SUPFAM" id="SSF56091">
    <property type="entry name" value="DNA ligase/mRNA capping enzyme, catalytic domain"/>
    <property type="match status" value="1"/>
</dbReference>
<feature type="domain" description="RNA ligase 2 C-terminal" evidence="2">
    <location>
        <begin position="281"/>
        <end position="367"/>
    </location>
</feature>
<organism evidence="3 4">
    <name type="scientific">Funneliformis mosseae</name>
    <name type="common">Endomycorrhizal fungus</name>
    <name type="synonym">Glomus mosseae</name>
    <dbReference type="NCBI Taxonomy" id="27381"/>
    <lineage>
        <taxon>Eukaryota</taxon>
        <taxon>Fungi</taxon>
        <taxon>Fungi incertae sedis</taxon>
        <taxon>Mucoromycota</taxon>
        <taxon>Glomeromycotina</taxon>
        <taxon>Glomeromycetes</taxon>
        <taxon>Glomerales</taxon>
        <taxon>Glomeraceae</taxon>
        <taxon>Funneliformis</taxon>
    </lineage>
</organism>
<dbReference type="Gene3D" id="3.30.470.30">
    <property type="entry name" value="DNA ligase/mRNA capping enzyme"/>
    <property type="match status" value="1"/>
</dbReference>